<dbReference type="InterPro" id="IPR013783">
    <property type="entry name" value="Ig-like_fold"/>
</dbReference>
<dbReference type="SUPFAM" id="SSF48695">
    <property type="entry name" value="Multiheme cytochromes"/>
    <property type="match status" value="1"/>
</dbReference>
<dbReference type="Pfam" id="PF00041">
    <property type="entry name" value="fn3"/>
    <property type="match status" value="1"/>
</dbReference>
<evidence type="ECO:0000313" key="3">
    <source>
        <dbReference type="EMBL" id="GFZ93041.1"/>
    </source>
</evidence>
<dbReference type="RefSeq" id="WP_229660226.1">
    <property type="nucleotide sequence ID" value="NZ_BMIC01000007.1"/>
</dbReference>
<name>A0A8J2TSI3_9FLAO</name>
<feature type="signal peptide" evidence="1">
    <location>
        <begin position="1"/>
        <end position="19"/>
    </location>
</feature>
<dbReference type="GO" id="GO:0020037">
    <property type="term" value="F:heme binding"/>
    <property type="evidence" value="ECO:0007669"/>
    <property type="project" value="InterPro"/>
</dbReference>
<dbReference type="PROSITE" id="PS50853">
    <property type="entry name" value="FN3"/>
    <property type="match status" value="1"/>
</dbReference>
<gene>
    <name evidence="3" type="ORF">GCM10011531_26330</name>
</gene>
<dbReference type="Proteomes" id="UP000598120">
    <property type="component" value="Unassembled WGS sequence"/>
</dbReference>
<dbReference type="AlphaFoldDB" id="A0A8J2TSI3"/>
<dbReference type="InterPro" id="IPR003961">
    <property type="entry name" value="FN3_dom"/>
</dbReference>
<evidence type="ECO:0000259" key="2">
    <source>
        <dbReference type="PROSITE" id="PS50853"/>
    </source>
</evidence>
<reference evidence="3 4" key="1">
    <citation type="journal article" date="2014" name="Int. J. Syst. Evol. Microbiol.">
        <title>Complete genome sequence of Corynebacterium casei LMG S-19264T (=DSM 44701T), isolated from a smear-ripened cheese.</title>
        <authorList>
            <consortium name="US DOE Joint Genome Institute (JGI-PGF)"/>
            <person name="Walter F."/>
            <person name="Albersmeier A."/>
            <person name="Kalinowski J."/>
            <person name="Ruckert C."/>
        </authorList>
    </citation>
    <scope>NUCLEOTIDE SEQUENCE [LARGE SCALE GENOMIC DNA]</scope>
    <source>
        <strain evidence="3 4">CGMCC 1.15295</strain>
    </source>
</reference>
<protein>
    <recommendedName>
        <fullName evidence="2">Fibronectin type-III domain-containing protein</fullName>
    </recommendedName>
</protein>
<dbReference type="EMBL" id="BMIC01000007">
    <property type="protein sequence ID" value="GFZ93041.1"/>
    <property type="molecule type" value="Genomic_DNA"/>
</dbReference>
<feature type="domain" description="Fibronectin type-III" evidence="2">
    <location>
        <begin position="29"/>
        <end position="118"/>
    </location>
</feature>
<evidence type="ECO:0000313" key="4">
    <source>
        <dbReference type="Proteomes" id="UP000598120"/>
    </source>
</evidence>
<organism evidence="3 4">
    <name type="scientific">Aquaticitalea lipolytica</name>
    <dbReference type="NCBI Taxonomy" id="1247562"/>
    <lineage>
        <taxon>Bacteria</taxon>
        <taxon>Pseudomonadati</taxon>
        <taxon>Bacteroidota</taxon>
        <taxon>Flavobacteriia</taxon>
        <taxon>Flavobacteriales</taxon>
        <taxon>Flavobacteriaceae</taxon>
        <taxon>Aquaticitalea</taxon>
    </lineage>
</organism>
<dbReference type="InterPro" id="IPR036280">
    <property type="entry name" value="Multihaem_cyt_sf"/>
</dbReference>
<dbReference type="InterPro" id="IPR036116">
    <property type="entry name" value="FN3_sf"/>
</dbReference>
<accession>A0A8J2TSI3</accession>
<comment type="caution">
    <text evidence="3">The sequence shown here is derived from an EMBL/GenBank/DDBJ whole genome shotgun (WGS) entry which is preliminary data.</text>
</comment>
<keyword evidence="1" id="KW-0732">Signal</keyword>
<keyword evidence="4" id="KW-1185">Reference proteome</keyword>
<feature type="chain" id="PRO_5035271121" description="Fibronectin type-III domain-containing protein" evidence="1">
    <location>
        <begin position="20"/>
        <end position="417"/>
    </location>
</feature>
<dbReference type="SUPFAM" id="SSF49265">
    <property type="entry name" value="Fibronectin type III"/>
    <property type="match status" value="1"/>
</dbReference>
<proteinExistence type="predicted"/>
<dbReference type="SUPFAM" id="SSF46626">
    <property type="entry name" value="Cytochrome c"/>
    <property type="match status" value="1"/>
</dbReference>
<dbReference type="GO" id="GO:0009055">
    <property type="term" value="F:electron transfer activity"/>
    <property type="evidence" value="ECO:0007669"/>
    <property type="project" value="InterPro"/>
</dbReference>
<evidence type="ECO:0000256" key="1">
    <source>
        <dbReference type="SAM" id="SignalP"/>
    </source>
</evidence>
<dbReference type="InterPro" id="IPR036909">
    <property type="entry name" value="Cyt_c-like_dom_sf"/>
</dbReference>
<sequence>MKKLNLLAILLLLLVSCNNDDTFVPQCETAYSLGESNITHSSATLHWQDDNPSASYTIEYGPTGFVLGSGSTANATEKSITIIGLQANTSYDFYVKSICDANNVSILSDVRSFSTQPPLVVAEFRPNLSELNLFQGALKNLQPSVYTFEYKLNTALYTDYAHKQRIIALPPGESMTYNGDGLPNFPDNTLIAKTFYYNIDDRNELLGKTIIETRVLLKVNGEWLTGNYKWNASQTEAVLDNTGSTLPVTWVDNSGSTNNVNYKIPSDQDCFTCHQTYLNVTPIGPKLRSMNFSINGINQLRALKDRNYLTGASDPSTVSVLPNWEDASQPTEARVRAYFDMNCAHCHSSGGFHNENYYEALKLNYETSFNDSNIYDKRWSIMARIQTSIDGYSMPFIGVTTPHTQALDLIIPYLESL</sequence>
<dbReference type="CDD" id="cd00063">
    <property type="entry name" value="FN3"/>
    <property type="match status" value="1"/>
</dbReference>
<dbReference type="Gene3D" id="2.60.40.10">
    <property type="entry name" value="Immunoglobulins"/>
    <property type="match status" value="1"/>
</dbReference>
<dbReference type="PROSITE" id="PS51257">
    <property type="entry name" value="PROKAR_LIPOPROTEIN"/>
    <property type="match status" value="1"/>
</dbReference>